<dbReference type="AlphaFoldDB" id="A0AAV0GKS1"/>
<gene>
    <name evidence="3" type="ORF">CEPIT_LOCUS44613</name>
</gene>
<dbReference type="SUPFAM" id="SSF75005">
    <property type="entry name" value="Arabinanase/levansucrase/invertase"/>
    <property type="match status" value="1"/>
</dbReference>
<feature type="domain" description="Glucosamine inositolphosphorylceramide transferase 1 N-terminal" evidence="2">
    <location>
        <begin position="48"/>
        <end position="180"/>
    </location>
</feature>
<keyword evidence="4" id="KW-1185">Reference proteome</keyword>
<evidence type="ECO:0000313" key="3">
    <source>
        <dbReference type="EMBL" id="CAH9148568.1"/>
    </source>
</evidence>
<dbReference type="Pfam" id="PF24793">
    <property type="entry name" value="GINT1_N"/>
    <property type="match status" value="1"/>
</dbReference>
<dbReference type="InterPro" id="IPR056442">
    <property type="entry name" value="GINT1_N"/>
</dbReference>
<dbReference type="Gene3D" id="2.115.10.20">
    <property type="entry name" value="Glycosyl hydrolase domain, family 43"/>
    <property type="match status" value="1"/>
</dbReference>
<reference evidence="3" key="1">
    <citation type="submission" date="2022-07" db="EMBL/GenBank/DDBJ databases">
        <authorList>
            <person name="Macas J."/>
            <person name="Novak P."/>
            <person name="Neumann P."/>
        </authorList>
    </citation>
    <scope>NUCLEOTIDE SEQUENCE</scope>
</reference>
<dbReference type="InterPro" id="IPR023296">
    <property type="entry name" value="Glyco_hydro_beta-prop_sf"/>
</dbReference>
<dbReference type="EMBL" id="CAMAPF010001189">
    <property type="protein sequence ID" value="CAH9148568.1"/>
    <property type="molecule type" value="Genomic_DNA"/>
</dbReference>
<dbReference type="PANTHER" id="PTHR43772">
    <property type="entry name" value="ENDO-1,4-BETA-XYLANASE"/>
    <property type="match status" value="1"/>
</dbReference>
<proteinExistence type="predicted"/>
<name>A0AAV0GKS1_9ASTE</name>
<evidence type="ECO:0000256" key="1">
    <source>
        <dbReference type="ARBA" id="ARBA00023277"/>
    </source>
</evidence>
<evidence type="ECO:0000313" key="4">
    <source>
        <dbReference type="Proteomes" id="UP001152523"/>
    </source>
</evidence>
<organism evidence="3 4">
    <name type="scientific">Cuscuta epithymum</name>
    <dbReference type="NCBI Taxonomy" id="186058"/>
    <lineage>
        <taxon>Eukaryota</taxon>
        <taxon>Viridiplantae</taxon>
        <taxon>Streptophyta</taxon>
        <taxon>Embryophyta</taxon>
        <taxon>Tracheophyta</taxon>
        <taxon>Spermatophyta</taxon>
        <taxon>Magnoliopsida</taxon>
        <taxon>eudicotyledons</taxon>
        <taxon>Gunneridae</taxon>
        <taxon>Pentapetalae</taxon>
        <taxon>asterids</taxon>
        <taxon>lamiids</taxon>
        <taxon>Solanales</taxon>
        <taxon>Convolvulaceae</taxon>
        <taxon>Cuscuteae</taxon>
        <taxon>Cuscuta</taxon>
        <taxon>Cuscuta subgen. Cuscuta</taxon>
    </lineage>
</organism>
<protein>
    <recommendedName>
        <fullName evidence="2">Glucosamine inositolphosphorylceramide transferase 1 N-terminal domain-containing protein</fullName>
    </recommendedName>
</protein>
<dbReference type="Proteomes" id="UP001152523">
    <property type="component" value="Unassembled WGS sequence"/>
</dbReference>
<dbReference type="InterPro" id="IPR052176">
    <property type="entry name" value="Glycosyl_Hydrlase_43_Enz"/>
</dbReference>
<sequence length="184" mass="20823">MNKMFKKIHQKIPPGATSNGTSGQNFLYKDLFDPFFATSRTKLTLIPNGNIYMFPEGSDKGELNLYQAVDFPTKWVQEKVPMKKPIIDPSIISHDGKYWLFGSDNSGIGAQNNGQLEIWYSASPLGPWRPHTITQRTPFTSSTSWMSGGRPFMYDGNIYRVGQDCGDTYGRAIRIFKIEKSHNT</sequence>
<dbReference type="FunFam" id="2.115.10.20:FF:000004">
    <property type="entry name" value="Glucosamine inositolphosphorylceramide transferase 1"/>
    <property type="match status" value="1"/>
</dbReference>
<comment type="caution">
    <text evidence="3">The sequence shown here is derived from an EMBL/GenBank/DDBJ whole genome shotgun (WGS) entry which is preliminary data.</text>
</comment>
<evidence type="ECO:0000259" key="2">
    <source>
        <dbReference type="Pfam" id="PF24793"/>
    </source>
</evidence>
<accession>A0AAV0GKS1</accession>
<keyword evidence="1" id="KW-0119">Carbohydrate metabolism</keyword>
<dbReference type="PANTHER" id="PTHR43772:SF2">
    <property type="entry name" value="PUTATIVE (AFU_ORTHOLOGUE AFUA_2G04480)-RELATED"/>
    <property type="match status" value="1"/>
</dbReference>